<proteinExistence type="predicted"/>
<evidence type="ECO:0000313" key="2">
    <source>
        <dbReference type="Proteomes" id="UP001217089"/>
    </source>
</evidence>
<gene>
    <name evidence="1" type="ORF">KUTeg_020699</name>
</gene>
<organism evidence="1 2">
    <name type="scientific">Tegillarca granosa</name>
    <name type="common">Malaysian cockle</name>
    <name type="synonym">Anadara granosa</name>
    <dbReference type="NCBI Taxonomy" id="220873"/>
    <lineage>
        <taxon>Eukaryota</taxon>
        <taxon>Metazoa</taxon>
        <taxon>Spiralia</taxon>
        <taxon>Lophotrochozoa</taxon>
        <taxon>Mollusca</taxon>
        <taxon>Bivalvia</taxon>
        <taxon>Autobranchia</taxon>
        <taxon>Pteriomorphia</taxon>
        <taxon>Arcoida</taxon>
        <taxon>Arcoidea</taxon>
        <taxon>Arcidae</taxon>
        <taxon>Tegillarca</taxon>
    </lineage>
</organism>
<accession>A0ABQ9ECX2</accession>
<dbReference type="EMBL" id="JARBDR010000918">
    <property type="protein sequence ID" value="KAJ8301712.1"/>
    <property type="molecule type" value="Genomic_DNA"/>
</dbReference>
<reference evidence="1 2" key="1">
    <citation type="submission" date="2022-12" db="EMBL/GenBank/DDBJ databases">
        <title>Chromosome-level genome of Tegillarca granosa.</title>
        <authorList>
            <person name="Kim J."/>
        </authorList>
    </citation>
    <scope>NUCLEOTIDE SEQUENCE [LARGE SCALE GENOMIC DNA]</scope>
    <source>
        <strain evidence="1">Teg-2019</strain>
        <tissue evidence="1">Adductor muscle</tissue>
    </source>
</reference>
<name>A0ABQ9ECX2_TEGGR</name>
<comment type="caution">
    <text evidence="1">The sequence shown here is derived from an EMBL/GenBank/DDBJ whole genome shotgun (WGS) entry which is preliminary data.</text>
</comment>
<dbReference type="Proteomes" id="UP001217089">
    <property type="component" value="Unassembled WGS sequence"/>
</dbReference>
<evidence type="ECO:0000313" key="1">
    <source>
        <dbReference type="EMBL" id="KAJ8301712.1"/>
    </source>
</evidence>
<keyword evidence="2" id="KW-1185">Reference proteome</keyword>
<sequence length="68" mass="7889">MNFQHSRDVLTAKRIHLKTHGKGNRRHRADELTLEDIESLYQSENLGTENSRCPVAAYKVYVKHRPDG</sequence>
<protein>
    <submittedName>
        <fullName evidence="1">Uncharacterized protein</fullName>
    </submittedName>
</protein>